<feature type="chain" id="PRO_5045439145" evidence="2">
    <location>
        <begin position="20"/>
        <end position="629"/>
    </location>
</feature>
<reference evidence="3 4" key="1">
    <citation type="journal article" date="2024" name="IMA Fungus">
        <title>IMA Genome - F19 : A genome assembly and annotation guide to empower mycologists, including annotated draft genome sequences of Ceratocystis pirilliformis, Diaporthe australafricana, Fusarium ophioides, Paecilomyces lecythidis, and Sporothrix stenoceras.</title>
        <authorList>
            <person name="Aylward J."/>
            <person name="Wilson A.M."/>
            <person name="Visagie C.M."/>
            <person name="Spraker J."/>
            <person name="Barnes I."/>
            <person name="Buitendag C."/>
            <person name="Ceriani C."/>
            <person name="Del Mar Angel L."/>
            <person name="du Plessis D."/>
            <person name="Fuchs T."/>
            <person name="Gasser K."/>
            <person name="Kramer D."/>
            <person name="Li W."/>
            <person name="Munsamy K."/>
            <person name="Piso A."/>
            <person name="Price J.L."/>
            <person name="Sonnekus B."/>
            <person name="Thomas C."/>
            <person name="van der Nest A."/>
            <person name="van Dijk A."/>
            <person name="van Heerden A."/>
            <person name="van Vuuren N."/>
            <person name="Yilmaz N."/>
            <person name="Duong T.A."/>
            <person name="van der Merwe N.A."/>
            <person name="Wingfield M.J."/>
            <person name="Wingfield B.D."/>
        </authorList>
    </citation>
    <scope>NUCLEOTIDE SEQUENCE [LARGE SCALE GENOMIC DNA]</scope>
    <source>
        <strain evidence="3 4">CMW 5346</strain>
    </source>
</reference>
<feature type="compositionally biased region" description="Polar residues" evidence="1">
    <location>
        <begin position="429"/>
        <end position="440"/>
    </location>
</feature>
<evidence type="ECO:0000256" key="2">
    <source>
        <dbReference type="SAM" id="SignalP"/>
    </source>
</evidence>
<feature type="compositionally biased region" description="Polar residues" evidence="1">
    <location>
        <begin position="33"/>
        <end position="43"/>
    </location>
</feature>
<feature type="region of interest" description="Disordered" evidence="1">
    <location>
        <begin position="322"/>
        <end position="386"/>
    </location>
</feature>
<dbReference type="Proteomes" id="UP001583186">
    <property type="component" value="Unassembled WGS sequence"/>
</dbReference>
<sequence>MLFSKYVPVLGALFAGAQASPAPISPASPKALTSRSPSSTSFDLSKTYNQATLFSGLAPSAEDGLANVNLHLGLPNAHLTGNVDVELNANFILQPTVIINLGGVQAYIELDVKADAKVFEAAELVTSGKLSIDIPGLLDVEAGLALALDLVISLDAAIDLSAGFYINFPQGSFIEINVLTSKVVNHKLDNLDAKTLPLTLGVDVDLDVDVTLEVGLRLRTEIGIDANVDPLGIPLLSAGAEVAVWINLFDYTSIIIGNPSHPKPPSCPNHAVTEAFSLDVGIIVALDVDVLNIIDLDLAPTISVTLASAPIATNCIPGGGSSSSSAATSTVTATSVPSSTGNGGNGGSSSTGNGGSPSSSGNGGSSSGNGGNGGSSTGGAGTTTVTHISSGATTVTSTDNSASSSYTKTIVSQSAETVTKTLGNGGSSTGNVGPISSATYKGPQSLTTSTYLETTTVTITSCAASVVNCPASYTQKVVTEIVVAKTTVCPVAGATTVHWGGNSTVPATTGPATVTVPAKCSNTVTFTTIPASSVTSNTFTAPSSCSVVGTVTLTGGSPATITPTPTAAPTGGAVPPPAGGSTLITAQPSASNPGAGYPSNLPVTAAAAGVSATHASAFLALVAGLMLAL</sequence>
<name>A0ABR3ZC17_9PEZI</name>
<accession>A0ABR3ZC17</accession>
<dbReference type="EMBL" id="JAWCUI010000016">
    <property type="protein sequence ID" value="KAL1898225.1"/>
    <property type="molecule type" value="Genomic_DNA"/>
</dbReference>
<evidence type="ECO:0000256" key="1">
    <source>
        <dbReference type="SAM" id="MobiDB-lite"/>
    </source>
</evidence>
<feature type="region of interest" description="Disordered" evidence="1">
    <location>
        <begin position="421"/>
        <end position="440"/>
    </location>
</feature>
<comment type="caution">
    <text evidence="3">The sequence shown here is derived from an EMBL/GenBank/DDBJ whole genome shotgun (WGS) entry which is preliminary data.</text>
</comment>
<feature type="compositionally biased region" description="Low complexity" evidence="1">
    <location>
        <begin position="322"/>
        <end position="340"/>
    </location>
</feature>
<keyword evidence="4" id="KW-1185">Reference proteome</keyword>
<feature type="compositionally biased region" description="Low complexity" evidence="1">
    <location>
        <begin position="564"/>
        <end position="573"/>
    </location>
</feature>
<gene>
    <name evidence="3" type="ORF">Sste5346_003631</name>
</gene>
<feature type="region of interest" description="Disordered" evidence="1">
    <location>
        <begin position="564"/>
        <end position="591"/>
    </location>
</feature>
<feature type="region of interest" description="Disordered" evidence="1">
    <location>
        <begin position="21"/>
        <end position="43"/>
    </location>
</feature>
<proteinExistence type="predicted"/>
<organism evidence="3 4">
    <name type="scientific">Sporothrix stenoceras</name>
    <dbReference type="NCBI Taxonomy" id="5173"/>
    <lineage>
        <taxon>Eukaryota</taxon>
        <taxon>Fungi</taxon>
        <taxon>Dikarya</taxon>
        <taxon>Ascomycota</taxon>
        <taxon>Pezizomycotina</taxon>
        <taxon>Sordariomycetes</taxon>
        <taxon>Sordariomycetidae</taxon>
        <taxon>Ophiostomatales</taxon>
        <taxon>Ophiostomataceae</taxon>
        <taxon>Sporothrix</taxon>
    </lineage>
</organism>
<protein>
    <submittedName>
        <fullName evidence="3">Uncharacterized protein</fullName>
    </submittedName>
</protein>
<feature type="signal peptide" evidence="2">
    <location>
        <begin position="1"/>
        <end position="19"/>
    </location>
</feature>
<evidence type="ECO:0000313" key="3">
    <source>
        <dbReference type="EMBL" id="KAL1898225.1"/>
    </source>
</evidence>
<keyword evidence="2" id="KW-0732">Signal</keyword>
<feature type="compositionally biased region" description="Low complexity" evidence="1">
    <location>
        <begin position="21"/>
        <end position="31"/>
    </location>
</feature>
<feature type="compositionally biased region" description="Gly residues" evidence="1">
    <location>
        <begin position="341"/>
        <end position="381"/>
    </location>
</feature>
<evidence type="ECO:0000313" key="4">
    <source>
        <dbReference type="Proteomes" id="UP001583186"/>
    </source>
</evidence>